<name>A0A842ISJ3_9FLAO</name>
<comment type="caution">
    <text evidence="2">The sequence shown here is derived from an EMBL/GenBank/DDBJ whole genome shotgun (WGS) entry which is preliminary data.</text>
</comment>
<dbReference type="Proteomes" id="UP000533900">
    <property type="component" value="Unassembled WGS sequence"/>
</dbReference>
<dbReference type="GO" id="GO:0046872">
    <property type="term" value="F:metal ion binding"/>
    <property type="evidence" value="ECO:0007669"/>
    <property type="project" value="InterPro"/>
</dbReference>
<dbReference type="RefSeq" id="WP_185788070.1">
    <property type="nucleotide sequence ID" value="NZ_JACLCP010000001.1"/>
</dbReference>
<reference evidence="2" key="1">
    <citation type="submission" date="2020-08" db="EMBL/GenBank/DDBJ databases">
        <title>Winogradskyella ouciana sp. nov., isolated from the hadal seawater of the Mariana Trench.</title>
        <authorList>
            <person name="He X."/>
        </authorList>
    </citation>
    <scope>NUCLEOTIDE SEQUENCE [LARGE SCALE GENOMIC DNA]</scope>
    <source>
        <strain evidence="2">KCTC 52348</strain>
    </source>
</reference>
<accession>A0A842ISJ3</accession>
<dbReference type="InterPro" id="IPR006121">
    <property type="entry name" value="HMA_dom"/>
</dbReference>
<dbReference type="EMBL" id="JACLCP010000001">
    <property type="protein sequence ID" value="MBC2844397.1"/>
    <property type="molecule type" value="Genomic_DNA"/>
</dbReference>
<keyword evidence="3" id="KW-1185">Reference proteome</keyword>
<evidence type="ECO:0000313" key="3">
    <source>
        <dbReference type="Proteomes" id="UP000533900"/>
    </source>
</evidence>
<evidence type="ECO:0000259" key="1">
    <source>
        <dbReference type="Pfam" id="PF00403"/>
    </source>
</evidence>
<organism evidence="2 3">
    <name type="scientific">Winogradskyella flava</name>
    <dbReference type="NCBI Taxonomy" id="1884876"/>
    <lineage>
        <taxon>Bacteria</taxon>
        <taxon>Pseudomonadati</taxon>
        <taxon>Bacteroidota</taxon>
        <taxon>Flavobacteriia</taxon>
        <taxon>Flavobacteriales</taxon>
        <taxon>Flavobacteriaceae</taxon>
        <taxon>Winogradskyella</taxon>
    </lineage>
</organism>
<gene>
    <name evidence="2" type="ORF">H7F21_04770</name>
</gene>
<dbReference type="Pfam" id="PF00403">
    <property type="entry name" value="HMA"/>
    <property type="match status" value="1"/>
</dbReference>
<protein>
    <recommendedName>
        <fullName evidence="1">HMA domain-containing protein</fullName>
    </recommendedName>
</protein>
<dbReference type="InterPro" id="IPR036163">
    <property type="entry name" value="HMA_dom_sf"/>
</dbReference>
<evidence type="ECO:0000313" key="2">
    <source>
        <dbReference type="EMBL" id="MBC2844397.1"/>
    </source>
</evidence>
<feature type="domain" description="HMA" evidence="1">
    <location>
        <begin position="15"/>
        <end position="71"/>
    </location>
</feature>
<proteinExistence type="predicted"/>
<dbReference type="SUPFAM" id="SSF55008">
    <property type="entry name" value="HMA, heavy metal-associated domain"/>
    <property type="match status" value="1"/>
</dbReference>
<sequence>MNLKEQIISNARIEVQQSFCDFCSIDIKKALQEIEAIKNIRLYPKDSIVTFNFTSPHKLSTALNTLSAIGYCEKGEVVDNKNVDIRYCNCK</sequence>
<dbReference type="AlphaFoldDB" id="A0A842ISJ3"/>